<name>A0ABR6FVX9_9BURK</name>
<keyword evidence="6" id="KW-1185">Reference proteome</keyword>
<dbReference type="Pfam" id="PF05433">
    <property type="entry name" value="Rick_17kDa_Anti"/>
    <property type="match status" value="1"/>
</dbReference>
<keyword evidence="2" id="KW-0472">Membrane</keyword>
<feature type="compositionally biased region" description="Low complexity" evidence="3">
    <location>
        <begin position="61"/>
        <end position="71"/>
    </location>
</feature>
<evidence type="ECO:0000256" key="1">
    <source>
        <dbReference type="ARBA" id="ARBA00004370"/>
    </source>
</evidence>
<dbReference type="InterPro" id="IPR008816">
    <property type="entry name" value="Gly_zipper_2TM_dom"/>
</dbReference>
<gene>
    <name evidence="5" type="ORF">FHX59_006067</name>
</gene>
<comment type="caution">
    <text evidence="5">The sequence shown here is derived from an EMBL/GenBank/DDBJ whole genome shotgun (WGS) entry which is preliminary data.</text>
</comment>
<dbReference type="Proteomes" id="UP000533533">
    <property type="component" value="Unassembled WGS sequence"/>
</dbReference>
<comment type="subcellular location">
    <subcellularLocation>
        <location evidence="1">Membrane</location>
    </subcellularLocation>
</comment>
<dbReference type="InterPro" id="IPR051407">
    <property type="entry name" value="Bact_OM_lipoprot/Surf_antigen"/>
</dbReference>
<evidence type="ECO:0000256" key="2">
    <source>
        <dbReference type="ARBA" id="ARBA00023136"/>
    </source>
</evidence>
<sequence>MSTNLTSSSSPRSRIHPLVAGAAVAVILASATGIAAMTGVLPTSRAVTVPPTQAAPVAAQIASAPAASPQPNVEQRVTREEAPAQPRVRHPHSVSAGQPPRYANSGDAYQSSAQPARGPVAVDPNAGEVVAVNTVQEPEPTTGLGAVGGAVAGGLLGNQIGGGRGRVLATIAGAVGGGLAGNGIEHAVRKATSYQVQVRMQDGSYRNFNYSSQPPVQVGERVHVSGDSLSAS</sequence>
<evidence type="ECO:0000313" key="6">
    <source>
        <dbReference type="Proteomes" id="UP000533533"/>
    </source>
</evidence>
<evidence type="ECO:0000256" key="3">
    <source>
        <dbReference type="SAM" id="MobiDB-lite"/>
    </source>
</evidence>
<dbReference type="RefSeq" id="WP_110387035.1">
    <property type="nucleotide sequence ID" value="NZ_JACHVZ010000020.1"/>
</dbReference>
<dbReference type="PANTHER" id="PTHR35603:SF2">
    <property type="entry name" value="OUTER MEMBRANE LIPOPROTEIN"/>
    <property type="match status" value="1"/>
</dbReference>
<protein>
    <submittedName>
        <fullName evidence="5">Outer membrane lipoprotein SlyB</fullName>
    </submittedName>
</protein>
<proteinExistence type="predicted"/>
<accession>A0ABR6FVX9</accession>
<evidence type="ECO:0000259" key="4">
    <source>
        <dbReference type="Pfam" id="PF05433"/>
    </source>
</evidence>
<feature type="domain" description="Glycine zipper 2TM" evidence="4">
    <location>
        <begin position="144"/>
        <end position="185"/>
    </location>
</feature>
<dbReference type="PANTHER" id="PTHR35603">
    <property type="match status" value="1"/>
</dbReference>
<reference evidence="5 6" key="1">
    <citation type="submission" date="2020-08" db="EMBL/GenBank/DDBJ databases">
        <title>Genomic Encyclopedia of Type Strains, Phase IV (KMG-V): Genome sequencing to study the core and pangenomes of soil and plant-associated prokaryotes.</title>
        <authorList>
            <person name="Whitman W."/>
        </authorList>
    </citation>
    <scope>NUCLEOTIDE SEQUENCE [LARGE SCALE GENOMIC DNA]</scope>
    <source>
        <strain evidence="5 6">SRMrh-85</strain>
    </source>
</reference>
<organism evidence="5 6">
    <name type="scientific">Paraburkholderia silvatlantica</name>
    <dbReference type="NCBI Taxonomy" id="321895"/>
    <lineage>
        <taxon>Bacteria</taxon>
        <taxon>Pseudomonadati</taxon>
        <taxon>Pseudomonadota</taxon>
        <taxon>Betaproteobacteria</taxon>
        <taxon>Burkholderiales</taxon>
        <taxon>Burkholderiaceae</taxon>
        <taxon>Paraburkholderia</taxon>
    </lineage>
</organism>
<dbReference type="EMBL" id="JACHVZ010000020">
    <property type="protein sequence ID" value="MBB2931596.1"/>
    <property type="molecule type" value="Genomic_DNA"/>
</dbReference>
<feature type="region of interest" description="Disordered" evidence="3">
    <location>
        <begin position="61"/>
        <end position="119"/>
    </location>
</feature>
<keyword evidence="5" id="KW-0449">Lipoprotein</keyword>
<evidence type="ECO:0000313" key="5">
    <source>
        <dbReference type="EMBL" id="MBB2931596.1"/>
    </source>
</evidence>